<dbReference type="PIRSF" id="PIRSF005788">
    <property type="entry name" value="NifK"/>
    <property type="match status" value="1"/>
</dbReference>
<dbReference type="EMBL" id="LWQU01000174">
    <property type="protein sequence ID" value="OAN46419.1"/>
    <property type="molecule type" value="Genomic_DNA"/>
</dbReference>
<dbReference type="OrthoDB" id="9808545at2"/>
<keyword evidence="2" id="KW-1185">Reference proteome</keyword>
<organism evidence="1 2">
    <name type="scientific">Magnetospirillum moscoviense</name>
    <dbReference type="NCBI Taxonomy" id="1437059"/>
    <lineage>
        <taxon>Bacteria</taxon>
        <taxon>Pseudomonadati</taxon>
        <taxon>Pseudomonadota</taxon>
        <taxon>Alphaproteobacteria</taxon>
        <taxon>Rhodospirillales</taxon>
        <taxon>Rhodospirillaceae</taxon>
        <taxon>Magnetospirillum</taxon>
    </lineage>
</organism>
<dbReference type="Gene3D" id="1.10.3100.20">
    <property type="entry name" value="Protein of unknown function DUF269"/>
    <property type="match status" value="1"/>
</dbReference>
<proteinExistence type="predicted"/>
<reference evidence="1 2" key="1">
    <citation type="submission" date="2016-04" db="EMBL/GenBank/DDBJ databases">
        <title>Draft genome sequence of freshwater magnetotactic bacteria Magnetospirillum marisnigri SP-1 and Magnetospirillum moscoviense BB-1.</title>
        <authorList>
            <person name="Koziaeva V."/>
            <person name="Dziuba M.V."/>
            <person name="Ivanov T.M."/>
            <person name="Kuznetsov B."/>
            <person name="Grouzdev D.S."/>
        </authorList>
    </citation>
    <scope>NUCLEOTIDE SEQUENCE [LARGE SCALE GENOMIC DNA]</scope>
    <source>
        <strain evidence="1 2">BB-1</strain>
    </source>
</reference>
<gene>
    <name evidence="1" type="ORF">A6A05_04135</name>
</gene>
<dbReference type="NCBIfam" id="TIGR02935">
    <property type="entry name" value="NifX-associated nitrogen fixation protein"/>
    <property type="match status" value="1"/>
</dbReference>
<dbReference type="STRING" id="1437059.A6A05_04135"/>
<dbReference type="Proteomes" id="UP000078543">
    <property type="component" value="Unassembled WGS sequence"/>
</dbReference>
<evidence type="ECO:0000313" key="1">
    <source>
        <dbReference type="EMBL" id="OAN46419.1"/>
    </source>
</evidence>
<accession>A0A178MCD3</accession>
<protein>
    <recommendedName>
        <fullName evidence="3">Nitrogen fixation protein</fullName>
    </recommendedName>
</protein>
<name>A0A178MCD3_9PROT</name>
<evidence type="ECO:0000313" key="2">
    <source>
        <dbReference type="Proteomes" id="UP000078543"/>
    </source>
</evidence>
<comment type="caution">
    <text evidence="1">The sequence shown here is derived from an EMBL/GenBank/DDBJ whole genome shotgun (WGS) entry which is preliminary data.</text>
</comment>
<dbReference type="AlphaFoldDB" id="A0A178MCD3"/>
<sequence>MDIETIPHPIVQSLVRLIRAEDRSGAFDADSDEELLAPFIVTKAEKREMPMFGDPDPDILARVEKFYGAVAIELEQRTGRAVVPMLNIHHEGWGRVLLIAGRLVAVKAHVRELHRFGFETLAQLVEKAEKLVVEGVTSIETYPAVADA</sequence>
<dbReference type="Pfam" id="PF03270">
    <property type="entry name" value="DUF269"/>
    <property type="match status" value="1"/>
</dbReference>
<dbReference type="RefSeq" id="WP_068503774.1">
    <property type="nucleotide sequence ID" value="NZ_LWQU01000174.1"/>
</dbReference>
<evidence type="ECO:0008006" key="3">
    <source>
        <dbReference type="Google" id="ProtNLM"/>
    </source>
</evidence>
<dbReference type="InterPro" id="IPR004952">
    <property type="entry name" value="NifX-assoc_nitrogen_fix"/>
</dbReference>